<name>A0A3Q7G3Y4_SOLLC</name>
<reference evidence="2" key="2">
    <citation type="submission" date="2019-01" db="UniProtKB">
        <authorList>
            <consortium name="EnsemblPlants"/>
        </authorList>
    </citation>
    <scope>IDENTIFICATION</scope>
    <source>
        <strain evidence="2">cv. Heinz 1706</strain>
    </source>
</reference>
<sequence length="116" mass="12805">MDAIVKNRDDAMTPSISPALTRSSTLFRPGKGNRICSETSRHHDCDLATDAAPPETTLPSPLKQPKQLLNPPLDSTPHGPELYQNYRRGSICRQGFSVCFQLFRACLSNSESEGLF</sequence>
<feature type="compositionally biased region" description="Basic and acidic residues" evidence="1">
    <location>
        <begin position="1"/>
        <end position="11"/>
    </location>
</feature>
<dbReference type="Gramene" id="Solyc04g071715.1.1">
    <property type="protein sequence ID" value="Solyc04g071715.1.1"/>
    <property type="gene ID" value="Solyc04g071715.1"/>
</dbReference>
<organism evidence="2">
    <name type="scientific">Solanum lycopersicum</name>
    <name type="common">Tomato</name>
    <name type="synonym">Lycopersicon esculentum</name>
    <dbReference type="NCBI Taxonomy" id="4081"/>
    <lineage>
        <taxon>Eukaryota</taxon>
        <taxon>Viridiplantae</taxon>
        <taxon>Streptophyta</taxon>
        <taxon>Embryophyta</taxon>
        <taxon>Tracheophyta</taxon>
        <taxon>Spermatophyta</taxon>
        <taxon>Magnoliopsida</taxon>
        <taxon>eudicotyledons</taxon>
        <taxon>Gunneridae</taxon>
        <taxon>Pentapetalae</taxon>
        <taxon>asterids</taxon>
        <taxon>lamiids</taxon>
        <taxon>Solanales</taxon>
        <taxon>Solanaceae</taxon>
        <taxon>Solanoideae</taxon>
        <taxon>Solaneae</taxon>
        <taxon>Solanum</taxon>
        <taxon>Solanum subgen. Lycopersicon</taxon>
    </lineage>
</organism>
<dbReference type="AlphaFoldDB" id="A0A3Q7G3Y4"/>
<dbReference type="EnsemblPlants" id="Solyc04g071715.1.1">
    <property type="protein sequence ID" value="Solyc04g071715.1.1"/>
    <property type="gene ID" value="Solyc04g071715.1"/>
</dbReference>
<reference evidence="2" key="1">
    <citation type="journal article" date="2012" name="Nature">
        <title>The tomato genome sequence provides insights into fleshy fruit evolution.</title>
        <authorList>
            <consortium name="Tomato Genome Consortium"/>
        </authorList>
    </citation>
    <scope>NUCLEOTIDE SEQUENCE [LARGE SCALE GENOMIC DNA]</scope>
    <source>
        <strain evidence="2">cv. Heinz 1706</strain>
    </source>
</reference>
<evidence type="ECO:0000313" key="2">
    <source>
        <dbReference type="EnsemblPlants" id="Solyc04g071715.1.1"/>
    </source>
</evidence>
<dbReference type="Proteomes" id="UP000004994">
    <property type="component" value="Chromosome 4"/>
</dbReference>
<evidence type="ECO:0000313" key="3">
    <source>
        <dbReference type="Proteomes" id="UP000004994"/>
    </source>
</evidence>
<feature type="compositionally biased region" description="Polar residues" evidence="1">
    <location>
        <begin position="14"/>
        <end position="24"/>
    </location>
</feature>
<keyword evidence="3" id="KW-1185">Reference proteome</keyword>
<dbReference type="InParanoid" id="A0A3Q7G3Y4"/>
<feature type="region of interest" description="Disordered" evidence="1">
    <location>
        <begin position="1"/>
        <end position="24"/>
    </location>
</feature>
<proteinExistence type="predicted"/>
<feature type="region of interest" description="Disordered" evidence="1">
    <location>
        <begin position="46"/>
        <end position="81"/>
    </location>
</feature>
<evidence type="ECO:0000256" key="1">
    <source>
        <dbReference type="SAM" id="MobiDB-lite"/>
    </source>
</evidence>
<feature type="compositionally biased region" description="Low complexity" evidence="1">
    <location>
        <begin position="58"/>
        <end position="73"/>
    </location>
</feature>
<protein>
    <submittedName>
        <fullName evidence="2">Uncharacterized protein</fullName>
    </submittedName>
</protein>
<accession>A0A3Q7G3Y4</accession>